<evidence type="ECO:0000313" key="2">
    <source>
        <dbReference type="Proteomes" id="UP000030653"/>
    </source>
</evidence>
<protein>
    <submittedName>
        <fullName evidence="1">Uncharacterized protein</fullName>
    </submittedName>
</protein>
<reference evidence="1 2" key="1">
    <citation type="journal article" date="2012" name="Science">
        <title>The Paleozoic origin of enzymatic lignin decomposition reconstructed from 31 fungal genomes.</title>
        <authorList>
            <person name="Floudas D."/>
            <person name="Binder M."/>
            <person name="Riley R."/>
            <person name="Barry K."/>
            <person name="Blanchette R.A."/>
            <person name="Henrissat B."/>
            <person name="Martinez A.T."/>
            <person name="Otillar R."/>
            <person name="Spatafora J.W."/>
            <person name="Yadav J.S."/>
            <person name="Aerts A."/>
            <person name="Benoit I."/>
            <person name="Boyd A."/>
            <person name="Carlson A."/>
            <person name="Copeland A."/>
            <person name="Coutinho P.M."/>
            <person name="de Vries R.P."/>
            <person name="Ferreira P."/>
            <person name="Findley K."/>
            <person name="Foster B."/>
            <person name="Gaskell J."/>
            <person name="Glotzer D."/>
            <person name="Gorecki P."/>
            <person name="Heitman J."/>
            <person name="Hesse C."/>
            <person name="Hori C."/>
            <person name="Igarashi K."/>
            <person name="Jurgens J.A."/>
            <person name="Kallen N."/>
            <person name="Kersten P."/>
            <person name="Kohler A."/>
            <person name="Kuees U."/>
            <person name="Kumar T.K.A."/>
            <person name="Kuo A."/>
            <person name="LaButti K."/>
            <person name="Larrondo L.F."/>
            <person name="Lindquist E."/>
            <person name="Ling A."/>
            <person name="Lombard V."/>
            <person name="Lucas S."/>
            <person name="Lundell T."/>
            <person name="Martin R."/>
            <person name="McLaughlin D.J."/>
            <person name="Morgenstern I."/>
            <person name="Morin E."/>
            <person name="Murat C."/>
            <person name="Nagy L.G."/>
            <person name="Nolan M."/>
            <person name="Ohm R.A."/>
            <person name="Patyshakuliyeva A."/>
            <person name="Rokas A."/>
            <person name="Ruiz-Duenas F.J."/>
            <person name="Sabat G."/>
            <person name="Salamov A."/>
            <person name="Samejima M."/>
            <person name="Schmutz J."/>
            <person name="Slot J.C."/>
            <person name="St John F."/>
            <person name="Stenlid J."/>
            <person name="Sun H."/>
            <person name="Sun S."/>
            <person name="Syed K."/>
            <person name="Tsang A."/>
            <person name="Wiebenga A."/>
            <person name="Young D."/>
            <person name="Pisabarro A."/>
            <person name="Eastwood D.C."/>
            <person name="Martin F."/>
            <person name="Cullen D."/>
            <person name="Grigoriev I.V."/>
            <person name="Hibbett D.S."/>
        </authorList>
    </citation>
    <scope>NUCLEOTIDE SEQUENCE [LARGE SCALE GENOMIC DNA]</scope>
    <source>
        <strain evidence="1 2">DJM-731 SS1</strain>
    </source>
</reference>
<proteinExistence type="predicted"/>
<dbReference type="AlphaFoldDB" id="M5G1E2"/>
<accession>M5G1E2</accession>
<dbReference type="RefSeq" id="XP_040629443.1">
    <property type="nucleotide sequence ID" value="XM_040771086.1"/>
</dbReference>
<dbReference type="EMBL" id="JH795861">
    <property type="protein sequence ID" value="EJU02549.1"/>
    <property type="molecule type" value="Genomic_DNA"/>
</dbReference>
<gene>
    <name evidence="1" type="ORF">DACRYDRAFT_15244</name>
</gene>
<evidence type="ECO:0000313" key="1">
    <source>
        <dbReference type="EMBL" id="EJU02549.1"/>
    </source>
</evidence>
<sequence length="356" mass="40612">MAEHQRLQAGNQTQLLLWPLLMSSSSGPLGISFLPDTCQWGARAELTAGPKPILGTTLDGLDYWHWTMHPWMTQDVHQCKTCYFYEFLPKLEDLPQRPGLFLHMASINGGDKDLEPEPWFWVSRNLRKSPAYMEIIECFVYVFSTVLMNSKVHKYNKYVKSKDDIQAGLAQVSEHDLGVDMNLEPDIERSMREALDECLSLGAPLIVKQEPREHNAELKTVLALTDPGKGKGCETRDSNINMLQGKVDTNNVRQYPYHPDPVHLAAELHKLSHQGLHKYKCPPPNMVLADLPGTIQIYLQEYNKTILEQVAHHAEHKLKLIWAYDSPVHWDDLVTDLVGGDWSDSLLQLMYKICCI</sequence>
<dbReference type="GeneID" id="63686148"/>
<name>M5G1E2_DACPD</name>
<dbReference type="OrthoDB" id="3410854at2759"/>
<dbReference type="HOGENOM" id="CLU_778496_0_0_1"/>
<dbReference type="Proteomes" id="UP000030653">
    <property type="component" value="Unassembled WGS sequence"/>
</dbReference>
<organism evidence="1 2">
    <name type="scientific">Dacryopinax primogenitus (strain DJM 731)</name>
    <name type="common">Brown rot fungus</name>
    <dbReference type="NCBI Taxonomy" id="1858805"/>
    <lineage>
        <taxon>Eukaryota</taxon>
        <taxon>Fungi</taxon>
        <taxon>Dikarya</taxon>
        <taxon>Basidiomycota</taxon>
        <taxon>Agaricomycotina</taxon>
        <taxon>Dacrymycetes</taxon>
        <taxon>Dacrymycetales</taxon>
        <taxon>Dacrymycetaceae</taxon>
        <taxon>Dacryopinax</taxon>
    </lineage>
</organism>
<keyword evidence="2" id="KW-1185">Reference proteome</keyword>